<protein>
    <submittedName>
        <fullName evidence="1">Outer membrane murein-binding lipoprotein Lpp</fullName>
    </submittedName>
</protein>
<evidence type="ECO:0000313" key="1">
    <source>
        <dbReference type="EMBL" id="MBB6448537.1"/>
    </source>
</evidence>
<organism evidence="1 2">
    <name type="scientific">Geomicrobium halophilum</name>
    <dbReference type="NCBI Taxonomy" id="549000"/>
    <lineage>
        <taxon>Bacteria</taxon>
        <taxon>Bacillati</taxon>
        <taxon>Bacillota</taxon>
        <taxon>Bacilli</taxon>
        <taxon>Bacillales</taxon>
        <taxon>Geomicrobium</taxon>
    </lineage>
</organism>
<keyword evidence="1" id="KW-0449">Lipoprotein</keyword>
<dbReference type="InterPro" id="IPR036785">
    <property type="entry name" value="YkyA-like_sf"/>
</dbReference>
<dbReference type="Gene3D" id="1.20.120.570">
    <property type="entry name" value="YkyA-like"/>
    <property type="match status" value="1"/>
</dbReference>
<dbReference type="AlphaFoldDB" id="A0A841PI25"/>
<sequence>MKGPTKVTVLMVMAGTLAAGCNESAGIEDATEAVDKIQAQKENIVSQFNDILLLEEEMQIELEEDLAENEAALFANREARVFTSLDERQSLLNDMNDAYLTLEIEHELLETVLENGGEEELPVNELSGLQDQAASLHNEVGTYIDQYQSELNTQESFFNDLGAEDADFEFLVNGIEAINDAQGDIRDQAHVVHEELKAAETAIAAVQANEQPDEETALHKEGS</sequence>
<dbReference type="RefSeq" id="WP_184402519.1">
    <property type="nucleotide sequence ID" value="NZ_JACHHJ010000001.1"/>
</dbReference>
<dbReference type="Pfam" id="PF10368">
    <property type="entry name" value="YkyA"/>
    <property type="match status" value="1"/>
</dbReference>
<dbReference type="Proteomes" id="UP000568839">
    <property type="component" value="Unassembled WGS sequence"/>
</dbReference>
<dbReference type="InterPro" id="IPR019454">
    <property type="entry name" value="Lipoprot_YkyA-like"/>
</dbReference>
<dbReference type="PROSITE" id="PS51257">
    <property type="entry name" value="PROKAR_LIPOPROTEIN"/>
    <property type="match status" value="1"/>
</dbReference>
<comment type="caution">
    <text evidence="1">The sequence shown here is derived from an EMBL/GenBank/DDBJ whole genome shotgun (WGS) entry which is preliminary data.</text>
</comment>
<gene>
    <name evidence="1" type="ORF">HNR44_000486</name>
</gene>
<proteinExistence type="predicted"/>
<evidence type="ECO:0000313" key="2">
    <source>
        <dbReference type="Proteomes" id="UP000568839"/>
    </source>
</evidence>
<dbReference type="EMBL" id="JACHHJ010000001">
    <property type="protein sequence ID" value="MBB6448537.1"/>
    <property type="molecule type" value="Genomic_DNA"/>
</dbReference>
<dbReference type="SUPFAM" id="SSF140423">
    <property type="entry name" value="MW0975(SA0943)-like"/>
    <property type="match status" value="1"/>
</dbReference>
<name>A0A841PI25_9BACL</name>
<keyword evidence="2" id="KW-1185">Reference proteome</keyword>
<reference evidence="1 2" key="1">
    <citation type="submission" date="2020-08" db="EMBL/GenBank/DDBJ databases">
        <title>Genomic Encyclopedia of Type Strains, Phase IV (KMG-IV): sequencing the most valuable type-strain genomes for metagenomic binning, comparative biology and taxonomic classification.</title>
        <authorList>
            <person name="Goeker M."/>
        </authorList>
    </citation>
    <scope>NUCLEOTIDE SEQUENCE [LARGE SCALE GENOMIC DNA]</scope>
    <source>
        <strain evidence="1 2">DSM 21769</strain>
    </source>
</reference>
<accession>A0A841PI25</accession>